<comment type="subunit">
    <text evidence="4 11">The glycine cleavage system is composed of four proteins: P, T, L and H.</text>
</comment>
<dbReference type="InterPro" id="IPR027266">
    <property type="entry name" value="TrmE/GcvT-like"/>
</dbReference>
<evidence type="ECO:0000256" key="8">
    <source>
        <dbReference type="ARBA" id="ARBA00023128"/>
    </source>
</evidence>
<accession>A0A8S1CGE1</accession>
<comment type="catalytic activity">
    <reaction evidence="9 11">
        <text>N(6)-[(R)-S(8)-aminomethyldihydrolipoyl]-L-lysyl-[protein] + (6S)-5,6,7,8-tetrahydrofolate = N(6)-[(R)-dihydrolipoyl]-L-lysyl-[protein] + (6R)-5,10-methylene-5,6,7,8-tetrahydrofolate + NH4(+)</text>
        <dbReference type="Rhea" id="RHEA:16945"/>
        <dbReference type="Rhea" id="RHEA-COMP:10475"/>
        <dbReference type="Rhea" id="RHEA-COMP:10492"/>
        <dbReference type="ChEBI" id="CHEBI:15636"/>
        <dbReference type="ChEBI" id="CHEBI:28938"/>
        <dbReference type="ChEBI" id="CHEBI:57453"/>
        <dbReference type="ChEBI" id="CHEBI:83100"/>
        <dbReference type="ChEBI" id="CHEBI:83143"/>
        <dbReference type="EC" id="2.1.2.10"/>
    </reaction>
</comment>
<organism evidence="14 15">
    <name type="scientific">Cloeon dipterum</name>
    <dbReference type="NCBI Taxonomy" id="197152"/>
    <lineage>
        <taxon>Eukaryota</taxon>
        <taxon>Metazoa</taxon>
        <taxon>Ecdysozoa</taxon>
        <taxon>Arthropoda</taxon>
        <taxon>Hexapoda</taxon>
        <taxon>Insecta</taxon>
        <taxon>Pterygota</taxon>
        <taxon>Palaeoptera</taxon>
        <taxon>Ephemeroptera</taxon>
        <taxon>Pisciforma</taxon>
        <taxon>Baetidae</taxon>
        <taxon>Cloeon</taxon>
    </lineage>
</organism>
<dbReference type="FunFam" id="2.40.30.110:FF:000002">
    <property type="entry name" value="Aminomethyltransferase"/>
    <property type="match status" value="1"/>
</dbReference>
<keyword evidence="6 11" id="KW-0808">Transferase</keyword>
<sequence>MLSSVCRAAAAAGLRGPMVVLARSAATDAGEGPRRTCLHDFHVRRGGRMVDFAGFLLPVQYSEGMSASHRHVRQHSGLFDVSHMLQTEVRGRDRLSFLESLCVADLQALPDNGAALSVLTTHSGGVVDDLVITKTPLGYVHLVSNAARRNEVCKLLAEAREKWVAKGKDVVVRHYTPEDWALLALQGPTAAAALQPLVDIDLTQLRFMTSSLAAVDGTERCRITRCGYTGEDGFEICVPAGIAESVSEQLLACKNGSVQLAGLGVRDSLRIEAGLCLYGAELSEEISPIEAGLTWLVAKRRREAADFPGASSILQQIRQGPARRRVGLRSQGAPARAGAHIVDLKGVPLGQVTSGCPSPSLGGNVAMGFVQAQAAKAGTRLHLMVRNKPVDAEVAKMPFVTTNYYTPDKKKK</sequence>
<dbReference type="PANTHER" id="PTHR43757">
    <property type="entry name" value="AMINOMETHYLTRANSFERASE"/>
    <property type="match status" value="1"/>
</dbReference>
<evidence type="ECO:0000256" key="7">
    <source>
        <dbReference type="ARBA" id="ARBA00022946"/>
    </source>
</evidence>
<keyword evidence="5 11" id="KW-0032">Aminotransferase</keyword>
<evidence type="ECO:0000313" key="14">
    <source>
        <dbReference type="EMBL" id="CAB3367168.1"/>
    </source>
</evidence>
<dbReference type="Proteomes" id="UP000494165">
    <property type="component" value="Unassembled WGS sequence"/>
</dbReference>
<evidence type="ECO:0000256" key="3">
    <source>
        <dbReference type="ARBA" id="ARBA00008609"/>
    </source>
</evidence>
<feature type="domain" description="Aminomethyltransferase C-terminal" evidence="13">
    <location>
        <begin position="323"/>
        <end position="400"/>
    </location>
</feature>
<gene>
    <name evidence="14" type="ORF">CLODIP_2_CD04327</name>
</gene>
<comment type="similarity">
    <text evidence="3 11">Belongs to the GcvT family.</text>
</comment>
<dbReference type="InterPro" id="IPR029043">
    <property type="entry name" value="GcvT/YgfZ_C"/>
</dbReference>
<evidence type="ECO:0000256" key="9">
    <source>
        <dbReference type="ARBA" id="ARBA00047665"/>
    </source>
</evidence>
<dbReference type="SUPFAM" id="SSF103025">
    <property type="entry name" value="Folate-binding domain"/>
    <property type="match status" value="1"/>
</dbReference>
<evidence type="ECO:0000259" key="13">
    <source>
        <dbReference type="Pfam" id="PF08669"/>
    </source>
</evidence>
<dbReference type="PIRSF" id="PIRSF006487">
    <property type="entry name" value="GcvT"/>
    <property type="match status" value="1"/>
</dbReference>
<evidence type="ECO:0000256" key="1">
    <source>
        <dbReference type="ARBA" id="ARBA00003631"/>
    </source>
</evidence>
<keyword evidence="7 11" id="KW-0809">Transit peptide</keyword>
<dbReference type="Gene3D" id="3.30.1360.120">
    <property type="entry name" value="Probable tRNA modification gtpase trme, domain 1"/>
    <property type="match status" value="1"/>
</dbReference>
<evidence type="ECO:0000256" key="4">
    <source>
        <dbReference type="ARBA" id="ARBA00011690"/>
    </source>
</evidence>
<comment type="function">
    <text evidence="1 11">The glycine cleavage system catalyzes the degradation of glycine.</text>
</comment>
<feature type="domain" description="GCVT N-terminal" evidence="12">
    <location>
        <begin position="38"/>
        <end position="299"/>
    </location>
</feature>
<dbReference type="AlphaFoldDB" id="A0A8S1CGE1"/>
<dbReference type="NCBIfam" id="NF001567">
    <property type="entry name" value="PRK00389.1"/>
    <property type="match status" value="1"/>
</dbReference>
<dbReference type="FunFam" id="3.30.70.1400:FF:000001">
    <property type="entry name" value="Aminomethyltransferase"/>
    <property type="match status" value="1"/>
</dbReference>
<keyword evidence="15" id="KW-1185">Reference proteome</keyword>
<proteinExistence type="inferred from homology"/>
<evidence type="ECO:0000256" key="6">
    <source>
        <dbReference type="ARBA" id="ARBA00022679"/>
    </source>
</evidence>
<dbReference type="GO" id="GO:0005960">
    <property type="term" value="C:glycine cleavage complex"/>
    <property type="evidence" value="ECO:0007669"/>
    <property type="project" value="InterPro"/>
</dbReference>
<evidence type="ECO:0000313" key="15">
    <source>
        <dbReference type="Proteomes" id="UP000494165"/>
    </source>
</evidence>
<dbReference type="GO" id="GO:0008483">
    <property type="term" value="F:transaminase activity"/>
    <property type="evidence" value="ECO:0007669"/>
    <property type="project" value="UniProtKB-KW"/>
</dbReference>
<dbReference type="Gene3D" id="4.10.1250.10">
    <property type="entry name" value="Aminomethyltransferase fragment"/>
    <property type="match status" value="1"/>
</dbReference>
<evidence type="ECO:0000256" key="2">
    <source>
        <dbReference type="ARBA" id="ARBA00004173"/>
    </source>
</evidence>
<dbReference type="PANTHER" id="PTHR43757:SF16">
    <property type="entry name" value="AMINOMETHYLTRANSFERASE, MITOCHONDRIAL"/>
    <property type="match status" value="1"/>
</dbReference>
<dbReference type="Pfam" id="PF08669">
    <property type="entry name" value="GCV_T_C"/>
    <property type="match status" value="1"/>
</dbReference>
<dbReference type="EMBL" id="CADEPI010000029">
    <property type="protein sequence ID" value="CAB3367168.1"/>
    <property type="molecule type" value="Genomic_DNA"/>
</dbReference>
<dbReference type="GO" id="GO:0006546">
    <property type="term" value="P:glycine catabolic process"/>
    <property type="evidence" value="ECO:0007669"/>
    <property type="project" value="InterPro"/>
</dbReference>
<feature type="binding site" evidence="10">
    <location>
        <position position="235"/>
    </location>
    <ligand>
        <name>substrate</name>
    </ligand>
</feature>
<keyword evidence="8 11" id="KW-0496">Mitochondrion</keyword>
<evidence type="ECO:0000256" key="5">
    <source>
        <dbReference type="ARBA" id="ARBA00022576"/>
    </source>
</evidence>
<dbReference type="InterPro" id="IPR006222">
    <property type="entry name" value="GCVT_N"/>
</dbReference>
<dbReference type="InterPro" id="IPR028896">
    <property type="entry name" value="GcvT/YgfZ/DmdA"/>
</dbReference>
<dbReference type="Gene3D" id="3.30.70.1400">
    <property type="entry name" value="Aminomethyltransferase beta-barrel domains"/>
    <property type="match status" value="1"/>
</dbReference>
<evidence type="ECO:0000256" key="11">
    <source>
        <dbReference type="RuleBase" id="RU003981"/>
    </source>
</evidence>
<dbReference type="Pfam" id="PF01571">
    <property type="entry name" value="GCV_T"/>
    <property type="match status" value="1"/>
</dbReference>
<dbReference type="OrthoDB" id="10263536at2759"/>
<name>A0A8S1CGE1_9INSE</name>
<dbReference type="SUPFAM" id="SSF101790">
    <property type="entry name" value="Aminomethyltransferase beta-barrel domain"/>
    <property type="match status" value="1"/>
</dbReference>
<protein>
    <recommendedName>
        <fullName evidence="11">Aminomethyltransferase</fullName>
        <ecNumber evidence="11">2.1.2.10</ecNumber>
    </recommendedName>
    <alternativeName>
        <fullName evidence="11">Glycine cleavage system T protein</fullName>
    </alternativeName>
</protein>
<dbReference type="Gene3D" id="2.40.30.110">
    <property type="entry name" value="Aminomethyltransferase beta-barrel domains"/>
    <property type="match status" value="1"/>
</dbReference>
<dbReference type="InterPro" id="IPR006223">
    <property type="entry name" value="GcvT"/>
</dbReference>
<reference evidence="14 15" key="1">
    <citation type="submission" date="2020-04" db="EMBL/GenBank/DDBJ databases">
        <authorList>
            <person name="Alioto T."/>
            <person name="Alioto T."/>
            <person name="Gomez Garrido J."/>
        </authorList>
    </citation>
    <scope>NUCLEOTIDE SEQUENCE [LARGE SCALE GENOMIC DNA]</scope>
</reference>
<comment type="caution">
    <text evidence="14">The sequence shown here is derived from an EMBL/GenBank/DDBJ whole genome shotgun (WGS) entry which is preliminary data.</text>
</comment>
<evidence type="ECO:0000256" key="10">
    <source>
        <dbReference type="PIRSR" id="PIRSR006487-1"/>
    </source>
</evidence>
<dbReference type="GO" id="GO:0005739">
    <property type="term" value="C:mitochondrion"/>
    <property type="evidence" value="ECO:0007669"/>
    <property type="project" value="UniProtKB-SubCell"/>
</dbReference>
<dbReference type="EC" id="2.1.2.10" evidence="11"/>
<dbReference type="GO" id="GO:0004047">
    <property type="term" value="F:aminomethyltransferase activity"/>
    <property type="evidence" value="ECO:0007669"/>
    <property type="project" value="UniProtKB-EC"/>
</dbReference>
<comment type="subcellular location">
    <subcellularLocation>
        <location evidence="2 11">Mitochondrion</location>
    </subcellularLocation>
</comment>
<dbReference type="InterPro" id="IPR013977">
    <property type="entry name" value="GcvT_C"/>
</dbReference>
<evidence type="ECO:0000259" key="12">
    <source>
        <dbReference type="Pfam" id="PF01571"/>
    </source>
</evidence>
<dbReference type="NCBIfam" id="TIGR00528">
    <property type="entry name" value="gcvT"/>
    <property type="match status" value="1"/>
</dbReference>